<dbReference type="FunFam" id="1.10.10.10:FF:000001">
    <property type="entry name" value="LysR family transcriptional regulator"/>
    <property type="match status" value="1"/>
</dbReference>
<dbReference type="InterPro" id="IPR047788">
    <property type="entry name" value="LysR-like_Sec_metab"/>
</dbReference>
<keyword evidence="4" id="KW-0804">Transcription</keyword>
<sequence length="305" mass="34291">MNNEHLRTFVAVAKKESFSEAARALYVSQPTVTAQIKALEEELNSKLFLRTKKSVDITAAGKVLFHYAEEILNLCTQAQNEIDALEDVLWGTLYVASSLTVGESVLPVILHDFTKDHPSIQLKTEIINSSQIVDMISHSEIEVGLIEVDIRNPKLAIEPFMDDELVLFTHRDMPLSEEGFVSFADFKEMPLIMREEGSGTRTVFEAGMSSRGHYLDDCHVVLEIGNTESIKTAVEAGLGVSILSKNTVRKEVESGLFKTFKLEDLTFKRQFYVVYEKDKTLSAVSQRFIELVHSVDWSERLPNGT</sequence>
<reference evidence="6 7" key="1">
    <citation type="submission" date="2015-08" db="EMBL/GenBank/DDBJ databases">
        <title>The complete genome sequence of Bacillus beveridgei MLTeJB.</title>
        <authorList>
            <person name="Hanson T.E."/>
            <person name="Mesa C."/>
            <person name="Basesman S.M."/>
            <person name="Oremland R.S."/>
        </authorList>
    </citation>
    <scope>NUCLEOTIDE SEQUENCE [LARGE SCALE GENOMIC DNA]</scope>
    <source>
        <strain evidence="6 7">MLTeJB</strain>
    </source>
</reference>
<dbReference type="Proteomes" id="UP000094463">
    <property type="component" value="Chromosome"/>
</dbReference>
<dbReference type="InterPro" id="IPR036390">
    <property type="entry name" value="WH_DNA-bd_sf"/>
</dbReference>
<dbReference type="NCBIfam" id="NF040786">
    <property type="entry name" value="LysR_Sec_metab"/>
    <property type="match status" value="1"/>
</dbReference>
<protein>
    <submittedName>
        <fullName evidence="6">LysR family transcriptional regulator YeiE</fullName>
    </submittedName>
</protein>
<comment type="similarity">
    <text evidence="1">Belongs to the LysR transcriptional regulatory family.</text>
</comment>
<dbReference type="CDD" id="cd08420">
    <property type="entry name" value="PBP2_CysL_like"/>
    <property type="match status" value="1"/>
</dbReference>
<keyword evidence="7" id="KW-1185">Reference proteome</keyword>
<evidence type="ECO:0000256" key="4">
    <source>
        <dbReference type="ARBA" id="ARBA00023163"/>
    </source>
</evidence>
<dbReference type="SUPFAM" id="SSF46785">
    <property type="entry name" value="Winged helix' DNA-binding domain"/>
    <property type="match status" value="1"/>
</dbReference>
<evidence type="ECO:0000256" key="1">
    <source>
        <dbReference type="ARBA" id="ARBA00009437"/>
    </source>
</evidence>
<organism evidence="6 7">
    <name type="scientific">Salisediminibacterium beveridgei</name>
    <dbReference type="NCBI Taxonomy" id="632773"/>
    <lineage>
        <taxon>Bacteria</taxon>
        <taxon>Bacillati</taxon>
        <taxon>Bacillota</taxon>
        <taxon>Bacilli</taxon>
        <taxon>Bacillales</taxon>
        <taxon>Bacillaceae</taxon>
        <taxon>Salisediminibacterium</taxon>
    </lineage>
</organism>
<gene>
    <name evidence="6" type="primary">rbcR</name>
    <name evidence="6" type="ORF">BBEV_0446</name>
</gene>
<evidence type="ECO:0000256" key="2">
    <source>
        <dbReference type="ARBA" id="ARBA00023015"/>
    </source>
</evidence>
<dbReference type="PATRIC" id="fig|632773.3.peg.480"/>
<dbReference type="InterPro" id="IPR036388">
    <property type="entry name" value="WH-like_DNA-bd_sf"/>
</dbReference>
<evidence type="ECO:0000313" key="6">
    <source>
        <dbReference type="EMBL" id="AOM81840.1"/>
    </source>
</evidence>
<dbReference type="KEGG" id="bbev:BBEV_0446"/>
<dbReference type="PROSITE" id="PS50931">
    <property type="entry name" value="HTH_LYSR"/>
    <property type="match status" value="1"/>
</dbReference>
<dbReference type="Pfam" id="PF03466">
    <property type="entry name" value="LysR_substrate"/>
    <property type="match status" value="1"/>
</dbReference>
<dbReference type="PANTHER" id="PTHR30126:SF64">
    <property type="entry name" value="HTH-TYPE TRANSCRIPTIONAL REGULATOR CITR"/>
    <property type="match status" value="1"/>
</dbReference>
<dbReference type="RefSeq" id="WP_069363974.1">
    <property type="nucleotide sequence ID" value="NZ_CP012502.1"/>
</dbReference>
<evidence type="ECO:0000313" key="7">
    <source>
        <dbReference type="Proteomes" id="UP000094463"/>
    </source>
</evidence>
<dbReference type="PRINTS" id="PR00039">
    <property type="entry name" value="HTHLYSR"/>
</dbReference>
<dbReference type="EMBL" id="CP012502">
    <property type="protein sequence ID" value="AOM81840.1"/>
    <property type="molecule type" value="Genomic_DNA"/>
</dbReference>
<feature type="domain" description="HTH lysR-type" evidence="5">
    <location>
        <begin position="1"/>
        <end position="58"/>
    </location>
</feature>
<dbReference type="InterPro" id="IPR000847">
    <property type="entry name" value="LysR_HTH_N"/>
</dbReference>
<evidence type="ECO:0000256" key="3">
    <source>
        <dbReference type="ARBA" id="ARBA00023125"/>
    </source>
</evidence>
<dbReference type="InterPro" id="IPR005119">
    <property type="entry name" value="LysR_subst-bd"/>
</dbReference>
<keyword evidence="2" id="KW-0805">Transcription regulation</keyword>
<dbReference type="PANTHER" id="PTHR30126">
    <property type="entry name" value="HTH-TYPE TRANSCRIPTIONAL REGULATOR"/>
    <property type="match status" value="1"/>
</dbReference>
<evidence type="ECO:0000259" key="5">
    <source>
        <dbReference type="PROSITE" id="PS50931"/>
    </source>
</evidence>
<dbReference type="Gene3D" id="1.10.10.10">
    <property type="entry name" value="Winged helix-like DNA-binding domain superfamily/Winged helix DNA-binding domain"/>
    <property type="match status" value="1"/>
</dbReference>
<dbReference type="Gene3D" id="3.40.190.290">
    <property type="match status" value="1"/>
</dbReference>
<dbReference type="GO" id="GO:0003700">
    <property type="term" value="F:DNA-binding transcription factor activity"/>
    <property type="evidence" value="ECO:0007669"/>
    <property type="project" value="InterPro"/>
</dbReference>
<dbReference type="Pfam" id="PF00126">
    <property type="entry name" value="HTH_1"/>
    <property type="match status" value="1"/>
</dbReference>
<dbReference type="SUPFAM" id="SSF53850">
    <property type="entry name" value="Periplasmic binding protein-like II"/>
    <property type="match status" value="1"/>
</dbReference>
<dbReference type="STRING" id="632773.BBEV_0446"/>
<dbReference type="GO" id="GO:0000976">
    <property type="term" value="F:transcription cis-regulatory region binding"/>
    <property type="evidence" value="ECO:0007669"/>
    <property type="project" value="TreeGrafter"/>
</dbReference>
<dbReference type="AlphaFoldDB" id="A0A1D7QS57"/>
<name>A0A1D7QS57_9BACI</name>
<keyword evidence="3" id="KW-0238">DNA-binding</keyword>
<proteinExistence type="inferred from homology"/>
<accession>A0A1D7QS57</accession>